<dbReference type="InterPro" id="IPR029063">
    <property type="entry name" value="SAM-dependent_MTases_sf"/>
</dbReference>
<feature type="domain" description="Methyltransferase" evidence="1">
    <location>
        <begin position="51"/>
        <end position="127"/>
    </location>
</feature>
<dbReference type="RefSeq" id="WP_074632770.1">
    <property type="nucleotide sequence ID" value="NZ_CP066065.1"/>
</dbReference>
<dbReference type="GO" id="GO:0008168">
    <property type="term" value="F:methyltransferase activity"/>
    <property type="evidence" value="ECO:0007669"/>
    <property type="project" value="UniProtKB-KW"/>
</dbReference>
<evidence type="ECO:0000313" key="2">
    <source>
        <dbReference type="EMBL" id="QQC44009.1"/>
    </source>
</evidence>
<dbReference type="SUPFAM" id="SSF53335">
    <property type="entry name" value="S-adenosyl-L-methionine-dependent methyltransferases"/>
    <property type="match status" value="1"/>
</dbReference>
<dbReference type="Gene3D" id="3.40.50.150">
    <property type="entry name" value="Vaccinia Virus protein VP39"/>
    <property type="match status" value="1"/>
</dbReference>
<keyword evidence="2" id="KW-0489">Methyltransferase</keyword>
<evidence type="ECO:0000313" key="3">
    <source>
        <dbReference type="Proteomes" id="UP000595220"/>
    </source>
</evidence>
<dbReference type="CDD" id="cd02440">
    <property type="entry name" value="AdoMet_MTases"/>
    <property type="match status" value="1"/>
</dbReference>
<evidence type="ECO:0000259" key="1">
    <source>
        <dbReference type="Pfam" id="PF13649"/>
    </source>
</evidence>
<keyword evidence="2" id="KW-0808">Transferase</keyword>
<proteinExistence type="predicted"/>
<gene>
    <name evidence="2" type="ORF">I6H42_00795</name>
</gene>
<sequence>MPTRSSNRTDSNNHDSREYWNKRAARFTRVATSAYESWLLELLALEEADTVLDMGCATGTLAVPLAKRGHRVHACDFAQAMLTILDERTAQERLPISSHLLAWDDDWEAAGLGENSVDVAFASRSLVADGVQAHVTKLDRAARSKAAVVVSASALPSCDPRLLNYLGRAARRPRIVRDVERALSAMGRVPFSATTRTFRPMRFPSFDEARADLRRLAGPEPFTAREQRLFDAYAADHVARVPRSETDDASSEYWTLDYRLPVTWTFIGWRTDGDQWGEVR</sequence>
<organism evidence="2 3">
    <name type="scientific">Schaalia meyeri</name>
    <dbReference type="NCBI Taxonomy" id="52773"/>
    <lineage>
        <taxon>Bacteria</taxon>
        <taxon>Bacillati</taxon>
        <taxon>Actinomycetota</taxon>
        <taxon>Actinomycetes</taxon>
        <taxon>Actinomycetales</taxon>
        <taxon>Actinomycetaceae</taxon>
        <taxon>Schaalia</taxon>
    </lineage>
</organism>
<accession>A0AAP9Y748</accession>
<reference evidence="2 3" key="1">
    <citation type="submission" date="2020-12" db="EMBL/GenBank/DDBJ databases">
        <title>FDA dAtabase for Regulatory Grade micrObial Sequences (FDA-ARGOS): Supporting development and validation of Infectious Disease Dx tests.</title>
        <authorList>
            <person name="Sproer C."/>
            <person name="Gronow S."/>
            <person name="Severitt S."/>
            <person name="Schroder I."/>
            <person name="Tallon L."/>
            <person name="Sadzewicz L."/>
            <person name="Zhao X."/>
            <person name="Boylan J."/>
            <person name="Ott S."/>
            <person name="Bowen H."/>
            <person name="Vavikolanu K."/>
            <person name="Mehta A."/>
            <person name="Aluvathingal J."/>
            <person name="Nadendla S."/>
            <person name="Lowell S."/>
            <person name="Myers T."/>
            <person name="Yan Y."/>
            <person name="Sichtig H."/>
        </authorList>
    </citation>
    <scope>NUCLEOTIDE SEQUENCE [LARGE SCALE GENOMIC DNA]</scope>
    <source>
        <strain evidence="2 3">FDAARGOS_985</strain>
    </source>
</reference>
<dbReference type="EMBL" id="CP066065">
    <property type="protein sequence ID" value="QQC44009.1"/>
    <property type="molecule type" value="Genomic_DNA"/>
</dbReference>
<dbReference type="AlphaFoldDB" id="A0AAP9Y748"/>
<name>A0AAP9Y748_9ACTO</name>
<protein>
    <submittedName>
        <fullName evidence="2">Class I SAM-dependent methyltransferase</fullName>
    </submittedName>
</protein>
<dbReference type="GO" id="GO:0032259">
    <property type="term" value="P:methylation"/>
    <property type="evidence" value="ECO:0007669"/>
    <property type="project" value="UniProtKB-KW"/>
</dbReference>
<dbReference type="Pfam" id="PF13649">
    <property type="entry name" value="Methyltransf_25"/>
    <property type="match status" value="1"/>
</dbReference>
<dbReference type="InterPro" id="IPR041698">
    <property type="entry name" value="Methyltransf_25"/>
</dbReference>
<dbReference type="Proteomes" id="UP000595220">
    <property type="component" value="Chromosome"/>
</dbReference>
<keyword evidence="3" id="KW-1185">Reference proteome</keyword>